<comment type="cofactor">
    <cofactor evidence="1 5">
        <name>FAD</name>
        <dbReference type="ChEBI" id="CHEBI:57692"/>
    </cofactor>
</comment>
<dbReference type="SUPFAM" id="SSF56645">
    <property type="entry name" value="Acyl-CoA dehydrogenase NM domain-like"/>
    <property type="match status" value="1"/>
</dbReference>
<gene>
    <name evidence="9" type="ORF">NFC73_06870</name>
</gene>
<keyword evidence="3 5" id="KW-0285">Flavoprotein</keyword>
<evidence type="ECO:0000256" key="5">
    <source>
        <dbReference type="RuleBase" id="RU362125"/>
    </source>
</evidence>
<dbReference type="Proteomes" id="UP001524318">
    <property type="component" value="Unassembled WGS sequence"/>
</dbReference>
<feature type="domain" description="Acyl-CoA dehydrogenase/oxidase N-terminal" evidence="8">
    <location>
        <begin position="22"/>
        <end position="128"/>
    </location>
</feature>
<dbReference type="Gene3D" id="2.40.110.10">
    <property type="entry name" value="Butyryl-CoA Dehydrogenase, subunit A, domain 2"/>
    <property type="match status" value="1"/>
</dbReference>
<reference evidence="9 10" key="1">
    <citation type="submission" date="2022-06" db="EMBL/GenBank/DDBJ databases">
        <title>Pseudarthrobacter sp. strain RMG13 Genome sequencing and assembly.</title>
        <authorList>
            <person name="Kim I."/>
        </authorList>
    </citation>
    <scope>NUCLEOTIDE SEQUENCE [LARGE SCALE GENOMIC DNA]</scope>
    <source>
        <strain evidence="9 10">RMG13</strain>
    </source>
</reference>
<dbReference type="PANTHER" id="PTHR43831">
    <property type="entry name" value="ISOBUTYRYL-COA DEHYDROGENASE"/>
    <property type="match status" value="1"/>
</dbReference>
<dbReference type="InterPro" id="IPR052547">
    <property type="entry name" value="Mito_Isobutyryl-CoADH"/>
</dbReference>
<name>A0ABT1LM00_9MICC</name>
<dbReference type="Pfam" id="PF00441">
    <property type="entry name" value="Acyl-CoA_dh_1"/>
    <property type="match status" value="1"/>
</dbReference>
<accession>A0ABT1LM00</accession>
<evidence type="ECO:0000259" key="7">
    <source>
        <dbReference type="Pfam" id="PF02770"/>
    </source>
</evidence>
<dbReference type="SUPFAM" id="SSF47203">
    <property type="entry name" value="Acyl-CoA dehydrogenase C-terminal domain-like"/>
    <property type="match status" value="1"/>
</dbReference>
<evidence type="ECO:0000313" key="9">
    <source>
        <dbReference type="EMBL" id="MCP8999455.1"/>
    </source>
</evidence>
<organism evidence="9 10">
    <name type="scientific">Pseudarthrobacter humi</name>
    <dbReference type="NCBI Taxonomy" id="2952523"/>
    <lineage>
        <taxon>Bacteria</taxon>
        <taxon>Bacillati</taxon>
        <taxon>Actinomycetota</taxon>
        <taxon>Actinomycetes</taxon>
        <taxon>Micrococcales</taxon>
        <taxon>Micrococcaceae</taxon>
        <taxon>Pseudarthrobacter</taxon>
    </lineage>
</organism>
<evidence type="ECO:0000313" key="10">
    <source>
        <dbReference type="Proteomes" id="UP001524318"/>
    </source>
</evidence>
<dbReference type="InterPro" id="IPR013786">
    <property type="entry name" value="AcylCoA_DH/ox_N"/>
</dbReference>
<protein>
    <submittedName>
        <fullName evidence="9">Acyl-CoA dehydrogenase family protein</fullName>
    </submittedName>
</protein>
<dbReference type="Pfam" id="PF02770">
    <property type="entry name" value="Acyl-CoA_dh_M"/>
    <property type="match status" value="1"/>
</dbReference>
<evidence type="ECO:0000259" key="8">
    <source>
        <dbReference type="Pfam" id="PF02771"/>
    </source>
</evidence>
<evidence type="ECO:0000256" key="3">
    <source>
        <dbReference type="ARBA" id="ARBA00022630"/>
    </source>
</evidence>
<dbReference type="EMBL" id="JANCLV010000003">
    <property type="protein sequence ID" value="MCP8999455.1"/>
    <property type="molecule type" value="Genomic_DNA"/>
</dbReference>
<dbReference type="PANTHER" id="PTHR43831:SF1">
    <property type="entry name" value="ISOBUTYRYL-COA DEHYDROGENASE, MITOCHONDRIAL"/>
    <property type="match status" value="1"/>
</dbReference>
<evidence type="ECO:0000256" key="1">
    <source>
        <dbReference type="ARBA" id="ARBA00001974"/>
    </source>
</evidence>
<dbReference type="InterPro" id="IPR037069">
    <property type="entry name" value="AcylCoA_DH/ox_N_sf"/>
</dbReference>
<dbReference type="Gene3D" id="1.20.140.10">
    <property type="entry name" value="Butyryl-CoA Dehydrogenase, subunit A, domain 3"/>
    <property type="match status" value="1"/>
</dbReference>
<evidence type="ECO:0000256" key="2">
    <source>
        <dbReference type="ARBA" id="ARBA00009347"/>
    </source>
</evidence>
<evidence type="ECO:0000256" key="4">
    <source>
        <dbReference type="ARBA" id="ARBA00022827"/>
    </source>
</evidence>
<feature type="domain" description="Acyl-CoA dehydrogenase/oxidase C-terminal" evidence="6">
    <location>
        <begin position="240"/>
        <end position="386"/>
    </location>
</feature>
<dbReference type="InterPro" id="IPR006091">
    <property type="entry name" value="Acyl-CoA_Oxase/DH_mid-dom"/>
</dbReference>
<dbReference type="Pfam" id="PF02771">
    <property type="entry name" value="Acyl-CoA_dh_N"/>
    <property type="match status" value="1"/>
</dbReference>
<comment type="caution">
    <text evidence="9">The sequence shown here is derived from an EMBL/GenBank/DDBJ whole genome shotgun (WGS) entry which is preliminary data.</text>
</comment>
<keyword evidence="10" id="KW-1185">Reference proteome</keyword>
<feature type="domain" description="Acyl-CoA oxidase/dehydrogenase middle" evidence="7">
    <location>
        <begin position="136"/>
        <end position="228"/>
    </location>
</feature>
<dbReference type="InterPro" id="IPR009100">
    <property type="entry name" value="AcylCoA_DH/oxidase_NM_dom_sf"/>
</dbReference>
<dbReference type="InterPro" id="IPR036250">
    <property type="entry name" value="AcylCo_DH-like_C"/>
</dbReference>
<comment type="similarity">
    <text evidence="2 5">Belongs to the acyl-CoA dehydrogenase family.</text>
</comment>
<dbReference type="InterPro" id="IPR009075">
    <property type="entry name" value="AcylCo_DH/oxidase_C"/>
</dbReference>
<dbReference type="InterPro" id="IPR046373">
    <property type="entry name" value="Acyl-CoA_Oxase/DH_mid-dom_sf"/>
</dbReference>
<evidence type="ECO:0000259" key="6">
    <source>
        <dbReference type="Pfam" id="PF00441"/>
    </source>
</evidence>
<keyword evidence="5" id="KW-0560">Oxidoreductase</keyword>
<proteinExistence type="inferred from homology"/>
<keyword evidence="4 5" id="KW-0274">FAD</keyword>
<sequence>MPAKTQSTPTADAMADEVLIGRLRSYASDVLAPMAPEYEEDARFPDEVLRFLGKGGLMRLAYPPVTAAPDTSANPDASSMNFYESIEILSTGWTAVAESLHLQALATHGLAHHSGEDLRAELLEDMLSFQKIGGNCFSEPDAGSDLSSLTTQAIDRGDHFVLNGTKSWVGHAPVADLLNVYCRTGGQGIAGISCLLVDARTSGITIGAAEPKMGVKSLPTAQVRFVDVKVPANRLLGRKNRGMLIAAEVFHKGRLGLAACANGLAEAALNTAALYAKQREQFDRKIIEFQGISFMLADMSTQLAASKALTRHAIGETGSPGALLLASQAKLFATDMAMKVTTDAVQVLGAYGYTRANPVERFMREAKLLQIIEGTNQIHRATIASHL</sequence>
<dbReference type="Gene3D" id="1.10.540.10">
    <property type="entry name" value="Acyl-CoA dehydrogenase/oxidase, N-terminal domain"/>
    <property type="match status" value="1"/>
</dbReference>
<dbReference type="RefSeq" id="WP_254748767.1">
    <property type="nucleotide sequence ID" value="NZ_JANCLV010000003.1"/>
</dbReference>